<reference evidence="1" key="1">
    <citation type="submission" date="2023-10" db="EMBL/GenBank/DDBJ databases">
        <authorList>
            <person name="Rodriguez Cubillos JULIANA M."/>
            <person name="De Vega J."/>
        </authorList>
    </citation>
    <scope>NUCLEOTIDE SEQUENCE</scope>
</reference>
<name>A0ACB0IJE2_TRIPR</name>
<dbReference type="EMBL" id="CASHSV030000001">
    <property type="protein sequence ID" value="CAJ2632171.1"/>
    <property type="molecule type" value="Genomic_DNA"/>
</dbReference>
<comment type="caution">
    <text evidence="1">The sequence shown here is derived from an EMBL/GenBank/DDBJ whole genome shotgun (WGS) entry which is preliminary data.</text>
</comment>
<protein>
    <submittedName>
        <fullName evidence="1">Uncharacterized protein</fullName>
    </submittedName>
</protein>
<sequence length="288" mass="33547">MERQESSTEIFEKFTWKIENFSRLNADKICSEPFILCGYPWRIRLHPKGNKNKDVVDHLSIYLEAMQTANMSEGWRRDVKFKLIVFNQIDTNGTITQECEHDYIAKEVSCGFRYFMSLTDLRNPQKGFIVKDACIVGAEVFVSNSNRKKQENQEVKLTASPVSNEPTKKVDAELGYTALGRVIILLQTSKVKDMNEQACKELQVLWDELKKFKFDLTWIEPQVQCALGMKRYVEKALQVEKLKEDMVVLKEKLSAAELNLDIERDLLKAEGIKERDLDSEFGYWIWRP</sequence>
<accession>A0ACB0IJE2</accession>
<evidence type="ECO:0000313" key="2">
    <source>
        <dbReference type="Proteomes" id="UP001177021"/>
    </source>
</evidence>
<keyword evidence="2" id="KW-1185">Reference proteome</keyword>
<proteinExistence type="predicted"/>
<dbReference type="Proteomes" id="UP001177021">
    <property type="component" value="Unassembled WGS sequence"/>
</dbReference>
<evidence type="ECO:0000313" key="1">
    <source>
        <dbReference type="EMBL" id="CAJ2632171.1"/>
    </source>
</evidence>
<gene>
    <name evidence="1" type="ORF">MILVUS5_LOCUS3528</name>
</gene>
<organism evidence="1 2">
    <name type="scientific">Trifolium pratense</name>
    <name type="common">Red clover</name>
    <dbReference type="NCBI Taxonomy" id="57577"/>
    <lineage>
        <taxon>Eukaryota</taxon>
        <taxon>Viridiplantae</taxon>
        <taxon>Streptophyta</taxon>
        <taxon>Embryophyta</taxon>
        <taxon>Tracheophyta</taxon>
        <taxon>Spermatophyta</taxon>
        <taxon>Magnoliopsida</taxon>
        <taxon>eudicotyledons</taxon>
        <taxon>Gunneridae</taxon>
        <taxon>Pentapetalae</taxon>
        <taxon>rosids</taxon>
        <taxon>fabids</taxon>
        <taxon>Fabales</taxon>
        <taxon>Fabaceae</taxon>
        <taxon>Papilionoideae</taxon>
        <taxon>50 kb inversion clade</taxon>
        <taxon>NPAAA clade</taxon>
        <taxon>Hologalegina</taxon>
        <taxon>IRL clade</taxon>
        <taxon>Trifolieae</taxon>
        <taxon>Trifolium</taxon>
    </lineage>
</organism>